<dbReference type="Proteomes" id="UP000253908">
    <property type="component" value="Chromosome"/>
</dbReference>
<dbReference type="SUPFAM" id="SSF55961">
    <property type="entry name" value="Bet v1-like"/>
    <property type="match status" value="1"/>
</dbReference>
<organism evidence="1 2">
    <name type="scientific">Oceanobacillus zhaokaii</name>
    <dbReference type="NCBI Taxonomy" id="2052660"/>
    <lineage>
        <taxon>Bacteria</taxon>
        <taxon>Bacillati</taxon>
        <taxon>Bacillota</taxon>
        <taxon>Bacilli</taxon>
        <taxon>Bacillales</taxon>
        <taxon>Bacillaceae</taxon>
        <taxon>Oceanobacillus</taxon>
    </lineage>
</organism>
<dbReference type="InterPro" id="IPR023393">
    <property type="entry name" value="START-like_dom_sf"/>
</dbReference>
<evidence type="ECO:0000313" key="1">
    <source>
        <dbReference type="EMBL" id="AXI10144.1"/>
    </source>
</evidence>
<dbReference type="OrthoDB" id="2374625at2"/>
<dbReference type="AlphaFoldDB" id="A0A345PJG4"/>
<dbReference type="RefSeq" id="WP_114917431.1">
    <property type="nucleotide sequence ID" value="NZ_CP024848.1"/>
</dbReference>
<evidence type="ECO:0000313" key="2">
    <source>
        <dbReference type="Proteomes" id="UP000253908"/>
    </source>
</evidence>
<dbReference type="CDD" id="cd07812">
    <property type="entry name" value="SRPBCC"/>
    <property type="match status" value="1"/>
</dbReference>
<keyword evidence="2" id="KW-1185">Reference proteome</keyword>
<dbReference type="EMBL" id="CP024848">
    <property type="protein sequence ID" value="AXI10144.1"/>
    <property type="molecule type" value="Genomic_DNA"/>
</dbReference>
<dbReference type="Pfam" id="PF10604">
    <property type="entry name" value="Polyketide_cyc2"/>
    <property type="match status" value="1"/>
</dbReference>
<sequence length="151" mass="17410">MVHGSHQVRLEMPIERIWDFISDINNWAPLVPGYMEHEIINDQQSIWKLHGDIGMIKKTINLKVEIIEWKKPSHIAFRITRLNEMCIGTGYFKAKTLADFSVEMSGYLNISAKGMLGQMVKPLLNTIVPVVGKEFTEKIAEKMLERERLTV</sequence>
<protein>
    <submittedName>
        <fullName evidence="1">SRPBCC family protein</fullName>
    </submittedName>
</protein>
<dbReference type="InterPro" id="IPR019587">
    <property type="entry name" value="Polyketide_cyclase/dehydratase"/>
</dbReference>
<dbReference type="KEGG" id="ocn:CUC15_14925"/>
<reference evidence="2" key="1">
    <citation type="submission" date="2017-11" db="EMBL/GenBank/DDBJ databases">
        <authorList>
            <person name="Zhu W."/>
        </authorList>
    </citation>
    <scope>NUCLEOTIDE SEQUENCE [LARGE SCALE GENOMIC DNA]</scope>
    <source>
        <strain evidence="2">160</strain>
    </source>
</reference>
<gene>
    <name evidence="1" type="ORF">CUC15_14925</name>
</gene>
<dbReference type="Gene3D" id="3.30.530.20">
    <property type="match status" value="1"/>
</dbReference>
<accession>A0A345PJG4</accession>
<name>A0A345PJG4_9BACI</name>
<proteinExistence type="predicted"/>